<dbReference type="EMBL" id="BOMB01000060">
    <property type="protein sequence ID" value="GID16380.1"/>
    <property type="molecule type" value="Genomic_DNA"/>
</dbReference>
<gene>
    <name evidence="2" type="ORF">Aru02nite_72690</name>
</gene>
<evidence type="ECO:0000256" key="1">
    <source>
        <dbReference type="SAM" id="Phobius"/>
    </source>
</evidence>
<reference evidence="2" key="1">
    <citation type="submission" date="2021-01" db="EMBL/GenBank/DDBJ databases">
        <title>Whole genome shotgun sequence of Actinocatenispora rupis NBRC 107355.</title>
        <authorList>
            <person name="Komaki H."/>
            <person name="Tamura T."/>
        </authorList>
    </citation>
    <scope>NUCLEOTIDE SEQUENCE</scope>
    <source>
        <strain evidence="2">NBRC 107355</strain>
    </source>
</reference>
<comment type="caution">
    <text evidence="2">The sequence shown here is derived from an EMBL/GenBank/DDBJ whole genome shotgun (WGS) entry which is preliminary data.</text>
</comment>
<dbReference type="AlphaFoldDB" id="A0A8J3J7F7"/>
<evidence type="ECO:0000313" key="2">
    <source>
        <dbReference type="EMBL" id="GID16380.1"/>
    </source>
</evidence>
<organism evidence="2 3">
    <name type="scientific">Actinocatenispora rupis</name>
    <dbReference type="NCBI Taxonomy" id="519421"/>
    <lineage>
        <taxon>Bacteria</taxon>
        <taxon>Bacillati</taxon>
        <taxon>Actinomycetota</taxon>
        <taxon>Actinomycetes</taxon>
        <taxon>Micromonosporales</taxon>
        <taxon>Micromonosporaceae</taxon>
        <taxon>Actinocatenispora</taxon>
    </lineage>
</organism>
<sequence length="146" mass="15173">MTATVRQGVATRRLGVEVVRGLAAAGVLLSADVHLELWATGFGSIRIIGPLFLLNAIGGLVIAVAMLAWRHWLPALAAAGFGAATLGAFALAMTGRGLFGVHESLTGTSQRLAAVAELVALVCGLALAVVEFRRWWSVRSGAGTRR</sequence>
<feature type="transmembrane region" description="Helical" evidence="1">
    <location>
        <begin position="111"/>
        <end position="130"/>
    </location>
</feature>
<protein>
    <submittedName>
        <fullName evidence="2">Uncharacterized protein</fullName>
    </submittedName>
</protein>
<keyword evidence="1" id="KW-1133">Transmembrane helix</keyword>
<keyword evidence="3" id="KW-1185">Reference proteome</keyword>
<feature type="transmembrane region" description="Helical" evidence="1">
    <location>
        <begin position="47"/>
        <end position="69"/>
    </location>
</feature>
<evidence type="ECO:0000313" key="3">
    <source>
        <dbReference type="Proteomes" id="UP000612808"/>
    </source>
</evidence>
<keyword evidence="1" id="KW-0472">Membrane</keyword>
<keyword evidence="1" id="KW-0812">Transmembrane</keyword>
<feature type="transmembrane region" description="Helical" evidence="1">
    <location>
        <begin position="76"/>
        <end position="99"/>
    </location>
</feature>
<name>A0A8J3J7F7_9ACTN</name>
<dbReference type="Proteomes" id="UP000612808">
    <property type="component" value="Unassembled WGS sequence"/>
</dbReference>
<proteinExistence type="predicted"/>
<dbReference type="RefSeq" id="WP_203665054.1">
    <property type="nucleotide sequence ID" value="NZ_BAAAZM010000040.1"/>
</dbReference>
<accession>A0A8J3J7F7</accession>